<dbReference type="AlphaFoldDB" id="A0A7R8WHY7"/>
<feature type="non-terminal residue" evidence="6">
    <location>
        <position position="1"/>
    </location>
</feature>
<evidence type="ECO:0000256" key="4">
    <source>
        <dbReference type="ARBA" id="ARBA00023242"/>
    </source>
</evidence>
<accession>A0A7R8WHY7</accession>
<dbReference type="InterPro" id="IPR015943">
    <property type="entry name" value="WD40/YVTN_repeat-like_dom_sf"/>
</dbReference>
<dbReference type="PROSITE" id="PS50294">
    <property type="entry name" value="WD_REPEATS_REGION"/>
    <property type="match status" value="2"/>
</dbReference>
<dbReference type="SUPFAM" id="SSF50978">
    <property type="entry name" value="WD40 repeat-like"/>
    <property type="match status" value="1"/>
</dbReference>
<reference evidence="6" key="1">
    <citation type="submission" date="2020-11" db="EMBL/GenBank/DDBJ databases">
        <authorList>
            <person name="Tran Van P."/>
        </authorList>
    </citation>
    <scope>NUCLEOTIDE SEQUENCE</scope>
</reference>
<evidence type="ECO:0000256" key="1">
    <source>
        <dbReference type="ARBA" id="ARBA00004123"/>
    </source>
</evidence>
<evidence type="ECO:0000256" key="2">
    <source>
        <dbReference type="ARBA" id="ARBA00022574"/>
    </source>
</evidence>
<dbReference type="EMBL" id="OB662969">
    <property type="protein sequence ID" value="CAD7230802.1"/>
    <property type="molecule type" value="Genomic_DNA"/>
</dbReference>
<keyword evidence="3" id="KW-0677">Repeat</keyword>
<dbReference type="PANTHER" id="PTHR19855">
    <property type="entry name" value="WD40 REPEAT PROTEIN 12, 37"/>
    <property type="match status" value="1"/>
</dbReference>
<dbReference type="OrthoDB" id="10251381at2759"/>
<evidence type="ECO:0000256" key="3">
    <source>
        <dbReference type="ARBA" id="ARBA00022737"/>
    </source>
</evidence>
<evidence type="ECO:0000259" key="5">
    <source>
        <dbReference type="Pfam" id="PF08154"/>
    </source>
</evidence>
<sequence length="314" mass="34637">SGEIMASSMESQKQLQVKFITKLEEYAVPEAPFSVPATIDVDGLSDLINELLKESKETESGSSITFDFLINGEFLRVPLSTFLEEHNVSAEAVLELEYVTRHPSPEPHVSLQHDDWVAAVHVSGEWIVCGCYDSSVQVWNTRGTHLTTITGHGGPVKGVRWLGREEGSDRRLILSVSQDQNLMCWAWDPKSFQSECLYVGRGHERAVDALGVDPTQQMVATGGWDNVLKVWATDPATENNEELDLGSSEAKRGKVAPSAGKTKSKVPLVTLAGHSEAISAVMWPQVDQLATASWDHTIRFWDHEVGRVIQEQSS</sequence>
<protein>
    <recommendedName>
        <fullName evidence="5">NLE domain-containing protein</fullName>
    </recommendedName>
</protein>
<comment type="subcellular location">
    <subcellularLocation>
        <location evidence="1">Nucleus</location>
    </subcellularLocation>
</comment>
<proteinExistence type="predicted"/>
<dbReference type="GO" id="GO:0005634">
    <property type="term" value="C:nucleus"/>
    <property type="evidence" value="ECO:0007669"/>
    <property type="project" value="UniProtKB-SubCell"/>
</dbReference>
<gene>
    <name evidence="6" type="ORF">CTOB1V02_LOCUS8658</name>
</gene>
<organism evidence="6">
    <name type="scientific">Cyprideis torosa</name>
    <dbReference type="NCBI Taxonomy" id="163714"/>
    <lineage>
        <taxon>Eukaryota</taxon>
        <taxon>Metazoa</taxon>
        <taxon>Ecdysozoa</taxon>
        <taxon>Arthropoda</taxon>
        <taxon>Crustacea</taxon>
        <taxon>Oligostraca</taxon>
        <taxon>Ostracoda</taxon>
        <taxon>Podocopa</taxon>
        <taxon>Podocopida</taxon>
        <taxon>Cytherocopina</taxon>
        <taxon>Cytheroidea</taxon>
        <taxon>Cytherideidae</taxon>
        <taxon>Cyprideis</taxon>
    </lineage>
</organism>
<feature type="domain" description="NLE" evidence="5">
    <location>
        <begin position="15"/>
        <end position="83"/>
    </location>
</feature>
<evidence type="ECO:0000313" key="6">
    <source>
        <dbReference type="EMBL" id="CAD7230802.1"/>
    </source>
</evidence>
<dbReference type="InterPro" id="IPR001680">
    <property type="entry name" value="WD40_rpt"/>
</dbReference>
<dbReference type="InterPro" id="IPR036322">
    <property type="entry name" value="WD40_repeat_dom_sf"/>
</dbReference>
<keyword evidence="4" id="KW-0539">Nucleus</keyword>
<dbReference type="InterPro" id="IPR012972">
    <property type="entry name" value="NLE"/>
</dbReference>
<dbReference type="PROSITE" id="PS50082">
    <property type="entry name" value="WD_REPEATS_2"/>
    <property type="match status" value="2"/>
</dbReference>
<dbReference type="Pfam" id="PF08154">
    <property type="entry name" value="NLE"/>
    <property type="match status" value="1"/>
</dbReference>
<dbReference type="SMART" id="SM00320">
    <property type="entry name" value="WD40"/>
    <property type="match status" value="4"/>
</dbReference>
<dbReference type="Gene3D" id="2.130.10.10">
    <property type="entry name" value="YVTN repeat-like/Quinoprotein amine dehydrogenase"/>
    <property type="match status" value="1"/>
</dbReference>
<keyword evidence="2" id="KW-0853">WD repeat</keyword>
<name>A0A7R8WHY7_9CRUS</name>
<dbReference type="Pfam" id="PF00400">
    <property type="entry name" value="WD40"/>
    <property type="match status" value="3"/>
</dbReference>
<dbReference type="PANTHER" id="PTHR19855:SF11">
    <property type="entry name" value="RIBOSOME BIOGENESIS PROTEIN WDR12"/>
    <property type="match status" value="1"/>
</dbReference>